<dbReference type="SMART" id="SM00355">
    <property type="entry name" value="ZnF_C2H2"/>
    <property type="match status" value="2"/>
</dbReference>
<gene>
    <name evidence="3" type="ORF">PEBR_34752</name>
</gene>
<evidence type="ECO:0000256" key="1">
    <source>
        <dbReference type="SAM" id="MobiDB-lite"/>
    </source>
</evidence>
<feature type="region of interest" description="Disordered" evidence="1">
    <location>
        <begin position="454"/>
        <end position="509"/>
    </location>
</feature>
<evidence type="ECO:0000313" key="4">
    <source>
        <dbReference type="Proteomes" id="UP000190744"/>
    </source>
</evidence>
<feature type="region of interest" description="Disordered" evidence="1">
    <location>
        <begin position="1"/>
        <end position="25"/>
    </location>
</feature>
<accession>A0A1S9RDE9</accession>
<feature type="region of interest" description="Disordered" evidence="1">
    <location>
        <begin position="341"/>
        <end position="383"/>
    </location>
</feature>
<comment type="caution">
    <text evidence="3">The sequence shown here is derived from an EMBL/GenBank/DDBJ whole genome shotgun (WGS) entry which is preliminary data.</text>
</comment>
<dbReference type="PROSITE" id="PS00028">
    <property type="entry name" value="ZINC_FINGER_C2H2_1"/>
    <property type="match status" value="1"/>
</dbReference>
<feature type="compositionally biased region" description="Polar residues" evidence="1">
    <location>
        <begin position="63"/>
        <end position="72"/>
    </location>
</feature>
<evidence type="ECO:0000313" key="3">
    <source>
        <dbReference type="EMBL" id="OOQ83391.1"/>
    </source>
</evidence>
<protein>
    <recommendedName>
        <fullName evidence="2">C2H2-type domain-containing protein</fullName>
    </recommendedName>
</protein>
<evidence type="ECO:0000259" key="2">
    <source>
        <dbReference type="PROSITE" id="PS00028"/>
    </source>
</evidence>
<reference evidence="4" key="1">
    <citation type="submission" date="2015-09" db="EMBL/GenBank/DDBJ databases">
        <authorList>
            <person name="Fill T.P."/>
            <person name="Baretta J.F."/>
            <person name="de Almeida L.G."/>
            <person name="Rocha M."/>
            <person name="de Souza D.H."/>
            <person name="Malavazi I."/>
            <person name="Cerdeira L.T."/>
            <person name="Hong H."/>
            <person name="Samborskyy M."/>
            <person name="de Vasconcelos A.T."/>
            <person name="Leadlay P."/>
            <person name="Rodrigues-Filho E."/>
        </authorList>
    </citation>
    <scope>NUCLEOTIDE SEQUENCE [LARGE SCALE GENOMIC DNA]</scope>
    <source>
        <strain evidence="4">LaBioMMi 136</strain>
    </source>
</reference>
<sequence length="1189" mass="133374">MDEDETGGPWQPSDSAFPSLDDELQDFHIDIPSSLPRHLADYHLDDDHLQGMETPYSLVSDYPSRSSGVPTLSSNSNPSVFSGSSRSSASSARGPYRISTRRAHQKSRPSNSAGSRLSSLVFGSLHDDNHQMPTHQSGIVPEMGLVHTGGSQPFYALGSSLQLMGTDLLFGRQVSSPRLQTLRLEMQEVLGLVENLIHVTSPDISSVQSRREIYAPVTSTASNQPEKFRCWLCDKDGVESTFYESRPVFRIHLLSQHLRSHEYHCPEIGCSTIYRTSDELATHFALNHDSYLECNRTLRQRKLNQGRVRMRCPPRCVICSNTVRGWDKLYQCVMEHCLVSPSRSGNESSLRNEDFDPFPTTSLQEDKNEPPPEPSGIHSAEIEPLWAMEPIDRYVRPRSPLEDGEAQQSLSFPEVTAPIPTRFEILRSLPTRFETSQSLPKNLEDDTQLELSTTPSMPLWKDSGSQQPKRPVPKPVDSNTSKSSQPSDDDESHSMQTNITRPDQEDEFDLDTGIADNEDMEHILNPSAYYRKLDLLERRTAEICGVEGPEVKQKSAQECKDSLQKSRDALQNLMQEGFCGNAMSILVRDQSRPDVAKAVRISLDDIESVLTWFSTSSLRSNVRIVTMIPVWLRLQDLLGPLPDSSARSELAVARLEDLQFFTEALSIGLVSFSGSHVCRFDENLWGEDKSKISIGRGYSFALRDLACLKDFVGGPAWVLGKDQPEIPTTGLKVSLTVKDLQQLWGPVWLMGGPGDEGVFIRTEAGYIVPLPRHMQADQSLKEIECHWSSSYTGYETEHPIQLRSSSRILIGTEPCTKTGLNVNEGCRAQIKFLQARILPQLQPSGAHNAYHTLEGWDLTMQATLGSYVQAGGALKWKRNPARKWKTSIIEKCKYGKPNLRSLLSSNIGLEVSACTGNAHRVTLWDALRLSQTTAKTDQEPFSQHEESPPCRHRIADPDCIKSCWTRLFSTDDIDSSVNIPPDGDPKRKEYLRRIIMNSIIALEDTGVDHDNNLQAYWPFTENARTHRIELSPVSGGFNNWIRVIKDSRDVATFAVASQRCMEVYHGHERTCTMPCQVGHHIRQKTTLYTRILLNPPSTCTENHDCHMRDSSMGNEVDKLVPNEHFVLGEAALTVQSIVSGNEMVIVATASGSAVKNGWMKLVKLNRRKMFQEDLDLDLSTGYYFPLLIH</sequence>
<feature type="domain" description="C2H2-type" evidence="2">
    <location>
        <begin position="265"/>
        <end position="288"/>
    </location>
</feature>
<dbReference type="EMBL" id="LJBN01000197">
    <property type="protein sequence ID" value="OOQ83391.1"/>
    <property type="molecule type" value="Genomic_DNA"/>
</dbReference>
<dbReference type="InterPro" id="IPR013087">
    <property type="entry name" value="Znf_C2H2_type"/>
</dbReference>
<name>A0A1S9RDE9_PENBI</name>
<proteinExistence type="predicted"/>
<feature type="region of interest" description="Disordered" evidence="1">
    <location>
        <begin position="55"/>
        <end position="116"/>
    </location>
</feature>
<dbReference type="AlphaFoldDB" id="A0A1S9RDE9"/>
<feature type="compositionally biased region" description="Polar residues" evidence="1">
    <location>
        <begin position="477"/>
        <end position="486"/>
    </location>
</feature>
<feature type="compositionally biased region" description="Low complexity" evidence="1">
    <location>
        <begin position="73"/>
        <end position="95"/>
    </location>
</feature>
<dbReference type="Proteomes" id="UP000190744">
    <property type="component" value="Unassembled WGS sequence"/>
</dbReference>
<organism evidence="3 4">
    <name type="scientific">Penicillium brasilianum</name>
    <dbReference type="NCBI Taxonomy" id="104259"/>
    <lineage>
        <taxon>Eukaryota</taxon>
        <taxon>Fungi</taxon>
        <taxon>Dikarya</taxon>
        <taxon>Ascomycota</taxon>
        <taxon>Pezizomycotina</taxon>
        <taxon>Eurotiomycetes</taxon>
        <taxon>Eurotiomycetidae</taxon>
        <taxon>Eurotiales</taxon>
        <taxon>Aspergillaceae</taxon>
        <taxon>Penicillium</taxon>
    </lineage>
</organism>